<name>A0A387HHP5_9ACTN</name>
<evidence type="ECO:0000313" key="2">
    <source>
        <dbReference type="Proteomes" id="UP000271554"/>
    </source>
</evidence>
<organism evidence="1 2">
    <name type="scientific">Streptomyces hundungensis</name>
    <dbReference type="NCBI Taxonomy" id="1077946"/>
    <lineage>
        <taxon>Bacteria</taxon>
        <taxon>Bacillati</taxon>
        <taxon>Actinomycetota</taxon>
        <taxon>Actinomycetes</taxon>
        <taxon>Kitasatosporales</taxon>
        <taxon>Streptomycetaceae</taxon>
        <taxon>Streptomyces</taxon>
    </lineage>
</organism>
<sequence length="101" mass="10624">MPTPGIHGRQGDALLRTAFVQGLGTPRKPAAHTLDDPGVSNAPRAARDGGRFAAIVSDGQHPALTTVFEHERFEPNSNPVFGFGLDRLLDGIAASLHETSA</sequence>
<dbReference type="EMBL" id="CP032698">
    <property type="protein sequence ID" value="AYG80322.1"/>
    <property type="molecule type" value="Genomic_DNA"/>
</dbReference>
<dbReference type="Gene3D" id="1.10.357.10">
    <property type="entry name" value="Tetracycline Repressor, domain 2"/>
    <property type="match status" value="1"/>
</dbReference>
<evidence type="ECO:0008006" key="3">
    <source>
        <dbReference type="Google" id="ProtNLM"/>
    </source>
</evidence>
<dbReference type="Proteomes" id="UP000271554">
    <property type="component" value="Chromosome"/>
</dbReference>
<dbReference type="AlphaFoldDB" id="A0A387HHP5"/>
<dbReference type="KEGG" id="shun:DWB77_02453"/>
<accession>A0A387HHP5</accession>
<protein>
    <recommendedName>
        <fullName evidence="3">Tetracycline repressor TetR C-terminal domain-containing protein</fullName>
    </recommendedName>
</protein>
<dbReference type="RefSeq" id="WP_120721287.1">
    <property type="nucleotide sequence ID" value="NZ_CP032698.1"/>
</dbReference>
<dbReference type="InterPro" id="IPR036271">
    <property type="entry name" value="Tet_transcr_reg_TetR-rel_C_sf"/>
</dbReference>
<gene>
    <name evidence="1" type="ORF">DWB77_02453</name>
</gene>
<reference evidence="1 2" key="1">
    <citation type="submission" date="2018-10" db="EMBL/GenBank/DDBJ databases">
        <title>Relationship between Morphology and Antimicrobial Activity in Streptomyces.</title>
        <authorList>
            <person name="Kang H.J."/>
            <person name="Kim S.B."/>
        </authorList>
    </citation>
    <scope>NUCLEOTIDE SEQUENCE [LARGE SCALE GENOMIC DNA]</scope>
    <source>
        <strain evidence="1 2">BH38</strain>
    </source>
</reference>
<evidence type="ECO:0000313" key="1">
    <source>
        <dbReference type="EMBL" id="AYG80322.1"/>
    </source>
</evidence>
<keyword evidence="2" id="KW-1185">Reference proteome</keyword>
<dbReference type="SUPFAM" id="SSF48498">
    <property type="entry name" value="Tetracyclin repressor-like, C-terminal domain"/>
    <property type="match status" value="1"/>
</dbReference>
<dbReference type="OrthoDB" id="2570341at2"/>
<proteinExistence type="predicted"/>